<accession>A0A543PGA3</accession>
<evidence type="ECO:0000313" key="5">
    <source>
        <dbReference type="EMBL" id="TQN43109.1"/>
    </source>
</evidence>
<keyword evidence="3" id="KW-0238">DNA-binding</keyword>
<evidence type="ECO:0000256" key="2">
    <source>
        <dbReference type="ARBA" id="ARBA00023015"/>
    </source>
</evidence>
<keyword evidence="2" id="KW-0805">Transcription regulation</keyword>
<dbReference type="Gene3D" id="6.10.140.850">
    <property type="match status" value="1"/>
</dbReference>
<reference evidence="5 6" key="1">
    <citation type="submission" date="2019-06" db="EMBL/GenBank/DDBJ databases">
        <title>Sequencing the genomes of 1000 actinobacteria strains.</title>
        <authorList>
            <person name="Klenk H.-P."/>
        </authorList>
    </citation>
    <scope>NUCLEOTIDE SEQUENCE [LARGE SCALE GENOMIC DNA]</scope>
    <source>
        <strain evidence="5 6">DSM 46837</strain>
    </source>
</reference>
<evidence type="ECO:0000256" key="3">
    <source>
        <dbReference type="ARBA" id="ARBA00023125"/>
    </source>
</evidence>
<sequence>MADGLLELTGSRSGAEGMRRWRVRPFGELEAVVMDMLWRRGEAATVREVLAELTASRALAYTTVMTVLDNLHRKGALSREMEGRAWRYRPTRTRAEHSAAMLQDVLSAAGDRDEVLMHFVADLDADAVASLRTAVESARQAQRS</sequence>
<dbReference type="AlphaFoldDB" id="A0A543PGA3"/>
<comment type="similarity">
    <text evidence="1">Belongs to the BlaI transcriptional regulatory family.</text>
</comment>
<dbReference type="InterPro" id="IPR005650">
    <property type="entry name" value="BlaI_family"/>
</dbReference>
<proteinExistence type="inferred from homology"/>
<evidence type="ECO:0000313" key="6">
    <source>
        <dbReference type="Proteomes" id="UP000319865"/>
    </source>
</evidence>
<dbReference type="Pfam" id="PF03965">
    <property type="entry name" value="Penicillinase_R"/>
    <property type="match status" value="1"/>
</dbReference>
<evidence type="ECO:0000256" key="4">
    <source>
        <dbReference type="ARBA" id="ARBA00023163"/>
    </source>
</evidence>
<dbReference type="Gene3D" id="1.10.10.10">
    <property type="entry name" value="Winged helix-like DNA-binding domain superfamily/Winged helix DNA-binding domain"/>
    <property type="match status" value="1"/>
</dbReference>
<name>A0A543PGA3_9ACTN</name>
<gene>
    <name evidence="5" type="ORF">FHU33_2535</name>
</gene>
<dbReference type="Proteomes" id="UP000319865">
    <property type="component" value="Unassembled WGS sequence"/>
</dbReference>
<dbReference type="InterPro" id="IPR036388">
    <property type="entry name" value="WH-like_DNA-bd_sf"/>
</dbReference>
<dbReference type="PIRSF" id="PIRSF019455">
    <property type="entry name" value="CopR_AtkY"/>
    <property type="match status" value="1"/>
</dbReference>
<protein>
    <submittedName>
        <fullName evidence="5">Putative transcriptional regulator</fullName>
    </submittedName>
</protein>
<comment type="caution">
    <text evidence="5">The sequence shown here is derived from an EMBL/GenBank/DDBJ whole genome shotgun (WGS) entry which is preliminary data.</text>
</comment>
<dbReference type="SUPFAM" id="SSF46785">
    <property type="entry name" value="Winged helix' DNA-binding domain"/>
    <property type="match status" value="1"/>
</dbReference>
<keyword evidence="4" id="KW-0804">Transcription</keyword>
<keyword evidence="6" id="KW-1185">Reference proteome</keyword>
<dbReference type="RefSeq" id="WP_246063552.1">
    <property type="nucleotide sequence ID" value="NZ_VFQE01000001.1"/>
</dbReference>
<dbReference type="InterPro" id="IPR036390">
    <property type="entry name" value="WH_DNA-bd_sf"/>
</dbReference>
<evidence type="ECO:0000256" key="1">
    <source>
        <dbReference type="ARBA" id="ARBA00011046"/>
    </source>
</evidence>
<dbReference type="EMBL" id="VFQE01000001">
    <property type="protein sequence ID" value="TQN43109.1"/>
    <property type="molecule type" value="Genomic_DNA"/>
</dbReference>
<dbReference type="GO" id="GO:0045892">
    <property type="term" value="P:negative regulation of DNA-templated transcription"/>
    <property type="evidence" value="ECO:0007669"/>
    <property type="project" value="InterPro"/>
</dbReference>
<dbReference type="GO" id="GO:0003677">
    <property type="term" value="F:DNA binding"/>
    <property type="evidence" value="ECO:0007669"/>
    <property type="project" value="UniProtKB-KW"/>
</dbReference>
<organism evidence="5 6">
    <name type="scientific">Blastococcus colisei</name>
    <dbReference type="NCBI Taxonomy" id="1564162"/>
    <lineage>
        <taxon>Bacteria</taxon>
        <taxon>Bacillati</taxon>
        <taxon>Actinomycetota</taxon>
        <taxon>Actinomycetes</taxon>
        <taxon>Geodermatophilales</taxon>
        <taxon>Geodermatophilaceae</taxon>
        <taxon>Blastococcus</taxon>
    </lineage>
</organism>